<keyword evidence="5" id="KW-0540">Nuclease</keyword>
<dbReference type="Gene3D" id="1.10.287.1120">
    <property type="entry name" value="Bipartite methylase S protein"/>
    <property type="match status" value="1"/>
</dbReference>
<keyword evidence="5" id="KW-0378">Hydrolase</keyword>
<dbReference type="PANTHER" id="PTHR30408">
    <property type="entry name" value="TYPE-1 RESTRICTION ENZYME ECOKI SPECIFICITY PROTEIN"/>
    <property type="match status" value="1"/>
</dbReference>
<dbReference type="Pfam" id="PF01420">
    <property type="entry name" value="Methylase_S"/>
    <property type="match status" value="2"/>
</dbReference>
<dbReference type="GO" id="GO:0003677">
    <property type="term" value="F:DNA binding"/>
    <property type="evidence" value="ECO:0007669"/>
    <property type="project" value="UniProtKB-KW"/>
</dbReference>
<dbReference type="AlphaFoldDB" id="A0A2U1JK49"/>
<proteinExistence type="inferred from homology"/>
<dbReference type="InterPro" id="IPR044946">
    <property type="entry name" value="Restrct_endonuc_typeI_TRD_sf"/>
</dbReference>
<comment type="similarity">
    <text evidence="1">Belongs to the type-I restriction system S methylase family.</text>
</comment>
<keyword evidence="3" id="KW-0238">DNA-binding</keyword>
<evidence type="ECO:0000256" key="1">
    <source>
        <dbReference type="ARBA" id="ARBA00010923"/>
    </source>
</evidence>
<dbReference type="EMBL" id="QCZI01000008">
    <property type="protein sequence ID" value="PWA05253.1"/>
    <property type="molecule type" value="Genomic_DNA"/>
</dbReference>
<evidence type="ECO:0000256" key="3">
    <source>
        <dbReference type="ARBA" id="ARBA00023125"/>
    </source>
</evidence>
<accession>A0A2U1JK49</accession>
<keyword evidence="5" id="KW-0255">Endonuclease</keyword>
<dbReference type="GO" id="GO:0004519">
    <property type="term" value="F:endonuclease activity"/>
    <property type="evidence" value="ECO:0007669"/>
    <property type="project" value="UniProtKB-KW"/>
</dbReference>
<dbReference type="InterPro" id="IPR000055">
    <property type="entry name" value="Restrct_endonuc_typeI_TRD"/>
</dbReference>
<feature type="domain" description="Type I restriction modification DNA specificity" evidence="4">
    <location>
        <begin position="41"/>
        <end position="174"/>
    </location>
</feature>
<evidence type="ECO:0000259" key="4">
    <source>
        <dbReference type="Pfam" id="PF01420"/>
    </source>
</evidence>
<comment type="caution">
    <text evidence="5">The sequence shown here is derived from an EMBL/GenBank/DDBJ whole genome shotgun (WGS) entry which is preliminary data.</text>
</comment>
<dbReference type="Gene3D" id="3.90.220.20">
    <property type="entry name" value="DNA methylase specificity domains"/>
    <property type="match status" value="2"/>
</dbReference>
<keyword evidence="6" id="KW-1185">Reference proteome</keyword>
<dbReference type="RefSeq" id="WP_116724858.1">
    <property type="nucleotide sequence ID" value="NZ_QCZI01000008.1"/>
</dbReference>
<dbReference type="InterPro" id="IPR052021">
    <property type="entry name" value="Type-I_RS_S_subunit"/>
</dbReference>
<dbReference type="Proteomes" id="UP000245449">
    <property type="component" value="Unassembled WGS sequence"/>
</dbReference>
<dbReference type="GO" id="GO:0009307">
    <property type="term" value="P:DNA restriction-modification system"/>
    <property type="evidence" value="ECO:0007669"/>
    <property type="project" value="UniProtKB-KW"/>
</dbReference>
<name>A0A2U1JK49_9FLAO</name>
<evidence type="ECO:0000313" key="5">
    <source>
        <dbReference type="EMBL" id="PWA05253.1"/>
    </source>
</evidence>
<evidence type="ECO:0000313" key="6">
    <source>
        <dbReference type="Proteomes" id="UP000245449"/>
    </source>
</evidence>
<dbReference type="OrthoDB" id="667970at2"/>
<gene>
    <name evidence="5" type="ORF">DB895_08115</name>
</gene>
<feature type="domain" description="Type I restriction modification DNA specificity" evidence="4">
    <location>
        <begin position="210"/>
        <end position="372"/>
    </location>
</feature>
<dbReference type="PANTHER" id="PTHR30408:SF12">
    <property type="entry name" value="TYPE I RESTRICTION ENZYME MJAVIII SPECIFICITY SUBUNIT"/>
    <property type="match status" value="1"/>
</dbReference>
<protein>
    <submittedName>
        <fullName evidence="5">Restriction endonuclease subunit S</fullName>
    </submittedName>
</protein>
<keyword evidence="2" id="KW-0680">Restriction system</keyword>
<evidence type="ECO:0000256" key="2">
    <source>
        <dbReference type="ARBA" id="ARBA00022747"/>
    </source>
</evidence>
<reference evidence="5 6" key="1">
    <citation type="submission" date="2018-04" db="EMBL/GenBank/DDBJ databases">
        <title>Flavobacterium sp. nov., isolated from glacier ice.</title>
        <authorList>
            <person name="Liu Q."/>
            <person name="Xin Y.-H."/>
        </authorList>
    </citation>
    <scope>NUCLEOTIDE SEQUENCE [LARGE SCALE GENOMIC DNA]</scope>
    <source>
        <strain evidence="5 6">RB1R5</strain>
    </source>
</reference>
<sequence>MNNQINKLIPEFRFPEFVNEGEWVEDIIENIVASESSSVALNKLELKNEGFPVYGADSIVGYINNYQHENEYISIVKDGSGVGRLNLCESKSTILGTLTALKSKDNKKYNLNWIYYLLNTVDLKTYIKGSGIPHIYYSDYKKEKVLVPRKTTEQEKIAHCLSSLDEVMTALSDKLESLKTYKKGLMQNLFPQKGEKVPKLRYKEFEKNGDWEFLNGNELFDTISNKNHNSNLPILAITQELGAIPRDLINYNVVVTEKSVESYKVIDIGDFIISLRSFQGGIEYSNYKGICSPAYIILRKKNEYSENEFYKHYFKTDLYIRNLNKNLEGLRDGKMVSYSQFSEIKIPNPNPKEQQKIANTISSLDELIKEQVYKIEQLKLHKKGLMQGLFPKVKN</sequence>
<dbReference type="SUPFAM" id="SSF116734">
    <property type="entry name" value="DNA methylase specificity domain"/>
    <property type="match status" value="2"/>
</dbReference>
<organism evidence="5 6">
    <name type="scientific">Flavobacterium psychrotolerans</name>
    <dbReference type="NCBI Taxonomy" id="2169410"/>
    <lineage>
        <taxon>Bacteria</taxon>
        <taxon>Pseudomonadati</taxon>
        <taxon>Bacteroidota</taxon>
        <taxon>Flavobacteriia</taxon>
        <taxon>Flavobacteriales</taxon>
        <taxon>Flavobacteriaceae</taxon>
        <taxon>Flavobacterium</taxon>
    </lineage>
</organism>